<feature type="coiled-coil region" evidence="9">
    <location>
        <begin position="277"/>
        <end position="322"/>
    </location>
</feature>
<dbReference type="GO" id="GO:0050793">
    <property type="term" value="P:regulation of developmental process"/>
    <property type="evidence" value="ECO:0007669"/>
    <property type="project" value="UniProtKB-ARBA"/>
</dbReference>
<name>A0AA89C6K9_PINIB</name>
<evidence type="ECO:0000259" key="11">
    <source>
        <dbReference type="PROSITE" id="PS50011"/>
    </source>
</evidence>
<dbReference type="SUPFAM" id="SSF47769">
    <property type="entry name" value="SAM/Pointed domain"/>
    <property type="match status" value="1"/>
</dbReference>
<dbReference type="SUPFAM" id="SSF56112">
    <property type="entry name" value="Protein kinase-like (PK-like)"/>
    <property type="match status" value="1"/>
</dbReference>
<dbReference type="Gene3D" id="1.10.510.10">
    <property type="entry name" value="Transferase(Phosphotransferase) domain 1"/>
    <property type="match status" value="1"/>
</dbReference>
<feature type="compositionally biased region" description="Polar residues" evidence="10">
    <location>
        <begin position="787"/>
        <end position="797"/>
    </location>
</feature>
<feature type="compositionally biased region" description="Basic and acidic residues" evidence="10">
    <location>
        <begin position="800"/>
        <end position="809"/>
    </location>
</feature>
<dbReference type="InterPro" id="IPR000719">
    <property type="entry name" value="Prot_kinase_dom"/>
</dbReference>
<evidence type="ECO:0000256" key="9">
    <source>
        <dbReference type="SAM" id="Coils"/>
    </source>
</evidence>
<dbReference type="InterPro" id="IPR001660">
    <property type="entry name" value="SAM"/>
</dbReference>
<dbReference type="EMBL" id="VSWD01000001">
    <property type="protein sequence ID" value="KAK3108475.1"/>
    <property type="molecule type" value="Genomic_DNA"/>
</dbReference>
<proteinExistence type="predicted"/>
<dbReference type="Proteomes" id="UP001186944">
    <property type="component" value="Unassembled WGS sequence"/>
</dbReference>
<dbReference type="PANTHER" id="PTHR44329:SF288">
    <property type="entry name" value="MITOGEN-ACTIVATED PROTEIN KINASE KINASE KINASE 20"/>
    <property type="match status" value="1"/>
</dbReference>
<dbReference type="InterPro" id="IPR008271">
    <property type="entry name" value="Ser/Thr_kinase_AS"/>
</dbReference>
<dbReference type="Gene3D" id="1.10.150.50">
    <property type="entry name" value="Transcription Factor, Ets-1"/>
    <property type="match status" value="1"/>
</dbReference>
<feature type="compositionally biased region" description="Basic residues" evidence="10">
    <location>
        <begin position="943"/>
        <end position="956"/>
    </location>
</feature>
<evidence type="ECO:0000313" key="14">
    <source>
        <dbReference type="Proteomes" id="UP001186944"/>
    </source>
</evidence>
<keyword evidence="6" id="KW-0067">ATP-binding</keyword>
<dbReference type="FunFam" id="3.30.200.20:FF:000220">
    <property type="entry name" value="mitogen-activated protein kinase kinase kinase 20 isoform X1"/>
    <property type="match status" value="1"/>
</dbReference>
<dbReference type="GO" id="GO:0004674">
    <property type="term" value="F:protein serine/threonine kinase activity"/>
    <property type="evidence" value="ECO:0007669"/>
    <property type="project" value="UniProtKB-KW"/>
</dbReference>
<dbReference type="Pfam" id="PF00536">
    <property type="entry name" value="SAM_1"/>
    <property type="match status" value="1"/>
</dbReference>
<evidence type="ECO:0000256" key="4">
    <source>
        <dbReference type="ARBA" id="ARBA00022741"/>
    </source>
</evidence>
<sequence>MASMSFCEIEFDDVEFYERCGGGTFGSVYRARWKSENLIVAVKKLLVLDKEAHVLSVLSHRNVIQFYGAVVEEPNCCLVTEYAENGSLYGFLQKPENYLDFQQILRWAREIAQGMNYLHEEAPMKIIHRDLKSKNVVISKEGICKICDFGASRFMGSTTKMSLAGTFPWMAPEVIQSHPVSDKCDTWSYGVVLWELLTHEVPFKGIEGFQVAWLVVEKGERLTIPSTCPPCFGKLMRSCWVTDAKLRPSFREILYSLQSMLSDDLLPDQTNSFLEHKEVWKKEIQATLERLKKVESNLTAKEKELVERESKLKEREKSLEQQFKVVKLDSFDVNTWREVDVYQWVLQLHSGHSNDLAQYAHIFLEHNITGKTLLRMSQEDIRNMGILSYGHIMELYTEIELLRAHNHRLLNFPPLLKPSEEKSSTATNRSLTLTLIFGHHLRLGKSIEEHKWKMYMELDNDDDDDDTSGDVDPITCIKWVSFTCKMFGTFKLLHPPFIMEKWCTGIAEDMKIECLVQFEETIKKPRSVKYVHELVYTGSTSGQKVVTLTLKAPQLDLTVPETEKSPSQLTLQNSHPLHPSQSSPQLQGDWGKRSSMMPGYSIPDTKGPDVWSAVVTGRKPSAPSLKTYWPKPIPGTPLKLHESLSHHSVYMSPEVTSGPKSPGSNISSSSVSSQEFRARRASGSIAEGYERESESRNVAVTTLSSSKDNKVTFTFAGSCSSANTSSDANSAESGFSEKLSPAKSSWADVCSKCMTELPEAHAKTRHHSDSGARGFHDGGARPKSYPHAQQSNTQNPRHNYGRDRYDRNRSYSGNSSAYQGRPRGFRGSNRGYERSRGYSNFRGHRRDNNEDFKRSFSEPKKELNRAHDAEGLDFRRAVSAKEGRPSSGSSTGSAHAQEKSSNEDSGHPKSPQQFPGHYDHRPVTSERRGRRPRGGYSGQSGGRFHRGRGNRWIKYHSSKDYDTRSFPDQS</sequence>
<dbReference type="InterPro" id="IPR011009">
    <property type="entry name" value="Kinase-like_dom_sf"/>
</dbReference>
<feature type="compositionally biased region" description="Low complexity" evidence="10">
    <location>
        <begin position="717"/>
        <end position="733"/>
    </location>
</feature>
<dbReference type="GO" id="GO:0048468">
    <property type="term" value="P:cell development"/>
    <property type="evidence" value="ECO:0007669"/>
    <property type="project" value="UniProtKB-ARBA"/>
</dbReference>
<dbReference type="GO" id="GO:0012505">
    <property type="term" value="C:endomembrane system"/>
    <property type="evidence" value="ECO:0007669"/>
    <property type="project" value="UniProtKB-SubCell"/>
</dbReference>
<dbReference type="GO" id="GO:0005524">
    <property type="term" value="F:ATP binding"/>
    <property type="evidence" value="ECO:0007669"/>
    <property type="project" value="UniProtKB-KW"/>
</dbReference>
<comment type="subcellular location">
    <subcellularLocation>
        <location evidence="1">Endomembrane system</location>
    </subcellularLocation>
</comment>
<feature type="compositionally biased region" description="Low complexity" evidence="10">
    <location>
        <begin position="574"/>
        <end position="587"/>
    </location>
</feature>
<feature type="compositionally biased region" description="Basic and acidic residues" evidence="10">
    <location>
        <begin position="917"/>
        <end position="927"/>
    </location>
</feature>
<organism evidence="13 14">
    <name type="scientific">Pinctada imbricata</name>
    <name type="common">Atlantic pearl-oyster</name>
    <name type="synonym">Pinctada martensii</name>
    <dbReference type="NCBI Taxonomy" id="66713"/>
    <lineage>
        <taxon>Eukaryota</taxon>
        <taxon>Metazoa</taxon>
        <taxon>Spiralia</taxon>
        <taxon>Lophotrochozoa</taxon>
        <taxon>Mollusca</taxon>
        <taxon>Bivalvia</taxon>
        <taxon>Autobranchia</taxon>
        <taxon>Pteriomorphia</taxon>
        <taxon>Pterioida</taxon>
        <taxon>Pterioidea</taxon>
        <taxon>Pteriidae</taxon>
        <taxon>Pinctada</taxon>
    </lineage>
</organism>
<feature type="domain" description="SAM" evidence="12">
    <location>
        <begin position="336"/>
        <end position="405"/>
    </location>
</feature>
<keyword evidence="14" id="KW-1185">Reference proteome</keyword>
<feature type="compositionally biased region" description="Basic and acidic residues" evidence="10">
    <location>
        <begin position="896"/>
        <end position="907"/>
    </location>
</feature>
<dbReference type="SMART" id="SM00220">
    <property type="entry name" value="S_TKc"/>
    <property type="match status" value="1"/>
</dbReference>
<comment type="caution">
    <text evidence="13">The sequence shown here is derived from an EMBL/GenBank/DDBJ whole genome shotgun (WGS) entry which is preliminary data.</text>
</comment>
<feature type="compositionally biased region" description="Basic and acidic residues" evidence="10">
    <location>
        <begin position="957"/>
        <end position="970"/>
    </location>
</feature>
<accession>A0AA89C6K9</accession>
<dbReference type="InterPro" id="IPR013761">
    <property type="entry name" value="SAM/pointed_sf"/>
</dbReference>
<gene>
    <name evidence="13" type="ORF">FSP39_008788</name>
</gene>
<dbReference type="GO" id="GO:0030182">
    <property type="term" value="P:neuron differentiation"/>
    <property type="evidence" value="ECO:0007669"/>
    <property type="project" value="UniProtKB-ARBA"/>
</dbReference>
<evidence type="ECO:0008006" key="15">
    <source>
        <dbReference type="Google" id="ProtNLM"/>
    </source>
</evidence>
<evidence type="ECO:0000256" key="6">
    <source>
        <dbReference type="ARBA" id="ARBA00022840"/>
    </source>
</evidence>
<dbReference type="AlphaFoldDB" id="A0AA89C6K9"/>
<evidence type="ECO:0000259" key="12">
    <source>
        <dbReference type="PROSITE" id="PS50105"/>
    </source>
</evidence>
<keyword evidence="8" id="KW-0829">Tyrosine-protein kinase</keyword>
<dbReference type="PROSITE" id="PS00108">
    <property type="entry name" value="PROTEIN_KINASE_ST"/>
    <property type="match status" value="1"/>
</dbReference>
<feature type="compositionally biased region" description="Basic and acidic residues" evidence="10">
    <location>
        <begin position="846"/>
        <end position="884"/>
    </location>
</feature>
<dbReference type="SMART" id="SM00454">
    <property type="entry name" value="SAM"/>
    <property type="match status" value="1"/>
</dbReference>
<evidence type="ECO:0000256" key="8">
    <source>
        <dbReference type="ARBA" id="ARBA00023137"/>
    </source>
</evidence>
<dbReference type="PANTHER" id="PTHR44329">
    <property type="entry name" value="SERINE/THREONINE-PROTEIN KINASE TNNI3K-RELATED"/>
    <property type="match status" value="1"/>
</dbReference>
<feature type="region of interest" description="Disordered" evidence="10">
    <location>
        <begin position="651"/>
        <end position="702"/>
    </location>
</feature>
<dbReference type="PROSITE" id="PS50011">
    <property type="entry name" value="PROTEIN_KINASE_DOM"/>
    <property type="match status" value="1"/>
</dbReference>
<dbReference type="InterPro" id="IPR001245">
    <property type="entry name" value="Ser-Thr/Tyr_kinase_cat_dom"/>
</dbReference>
<keyword evidence="9" id="KW-0175">Coiled coil</keyword>
<keyword evidence="5" id="KW-0418">Kinase</keyword>
<dbReference type="InterPro" id="IPR051681">
    <property type="entry name" value="Ser/Thr_Kinases-Pseudokinases"/>
</dbReference>
<evidence type="ECO:0000256" key="3">
    <source>
        <dbReference type="ARBA" id="ARBA00022679"/>
    </source>
</evidence>
<dbReference type="Pfam" id="PF07714">
    <property type="entry name" value="PK_Tyr_Ser-Thr"/>
    <property type="match status" value="1"/>
</dbReference>
<protein>
    <recommendedName>
        <fullName evidence="15">Mitogen-activated protein kinase kinase kinase MLT</fullName>
    </recommendedName>
</protein>
<evidence type="ECO:0000256" key="5">
    <source>
        <dbReference type="ARBA" id="ARBA00022777"/>
    </source>
</evidence>
<evidence type="ECO:0000256" key="1">
    <source>
        <dbReference type="ARBA" id="ARBA00004308"/>
    </source>
</evidence>
<feature type="domain" description="Protein kinase" evidence="11">
    <location>
        <begin position="14"/>
        <end position="261"/>
    </location>
</feature>
<dbReference type="Gene3D" id="3.30.200.20">
    <property type="entry name" value="Phosphorylase Kinase, domain 1"/>
    <property type="match status" value="1"/>
</dbReference>
<dbReference type="GO" id="GO:0005737">
    <property type="term" value="C:cytoplasm"/>
    <property type="evidence" value="ECO:0007669"/>
    <property type="project" value="TreeGrafter"/>
</dbReference>
<evidence type="ECO:0000256" key="2">
    <source>
        <dbReference type="ARBA" id="ARBA00022527"/>
    </source>
</evidence>
<feature type="region of interest" description="Disordered" evidence="10">
    <location>
        <begin position="560"/>
        <end position="599"/>
    </location>
</feature>
<keyword evidence="4" id="KW-0547">Nucleotide-binding</keyword>
<keyword evidence="2" id="KW-0723">Serine/threonine-protein kinase</keyword>
<dbReference type="GO" id="GO:0004713">
    <property type="term" value="F:protein tyrosine kinase activity"/>
    <property type="evidence" value="ECO:0007669"/>
    <property type="project" value="UniProtKB-KW"/>
</dbReference>
<dbReference type="PROSITE" id="PS50105">
    <property type="entry name" value="SAM_DOMAIN"/>
    <property type="match status" value="1"/>
</dbReference>
<dbReference type="FunFam" id="1.10.510.10:FF:001512">
    <property type="entry name" value="Receptor tyrosine-protein kinase erbB-2"/>
    <property type="match status" value="1"/>
</dbReference>
<evidence type="ECO:0000256" key="7">
    <source>
        <dbReference type="ARBA" id="ARBA00023136"/>
    </source>
</evidence>
<reference evidence="13" key="1">
    <citation type="submission" date="2019-08" db="EMBL/GenBank/DDBJ databases">
        <title>The improved chromosome-level genome for the pearl oyster Pinctada fucata martensii using PacBio sequencing and Hi-C.</title>
        <authorList>
            <person name="Zheng Z."/>
        </authorList>
    </citation>
    <scope>NUCLEOTIDE SEQUENCE</scope>
    <source>
        <strain evidence="13">ZZ-2019</strain>
        <tissue evidence="13">Adductor muscle</tissue>
    </source>
</reference>
<keyword evidence="3" id="KW-0808">Transferase</keyword>
<feature type="compositionally biased region" description="Low complexity" evidence="10">
    <location>
        <begin position="657"/>
        <end position="673"/>
    </location>
</feature>
<evidence type="ECO:0000313" key="13">
    <source>
        <dbReference type="EMBL" id="KAK3108475.1"/>
    </source>
</evidence>
<evidence type="ECO:0000256" key="10">
    <source>
        <dbReference type="SAM" id="MobiDB-lite"/>
    </source>
</evidence>
<keyword evidence="7" id="KW-0472">Membrane</keyword>
<feature type="region of interest" description="Disordered" evidence="10">
    <location>
        <begin position="717"/>
        <end position="738"/>
    </location>
</feature>
<feature type="region of interest" description="Disordered" evidence="10">
    <location>
        <begin position="760"/>
        <end position="970"/>
    </location>
</feature>
<dbReference type="PRINTS" id="PR00109">
    <property type="entry name" value="TYRKINASE"/>
</dbReference>
<feature type="compositionally biased region" description="Basic and acidic residues" evidence="10">
    <location>
        <begin position="760"/>
        <end position="780"/>
    </location>
</feature>